<feature type="modified residue" description="4-aspartylphosphate" evidence="3">
    <location>
        <position position="559"/>
    </location>
</feature>
<dbReference type="PROSITE" id="PS50110">
    <property type="entry name" value="RESPONSE_REGULATORY"/>
    <property type="match status" value="3"/>
</dbReference>
<dbReference type="Pfam" id="PF01627">
    <property type="entry name" value="Hpt"/>
    <property type="match status" value="1"/>
</dbReference>
<reference evidence="9" key="1">
    <citation type="submission" date="2020-05" db="EMBL/GenBank/DDBJ databases">
        <authorList>
            <person name="Zhu T."/>
            <person name="Keshari N."/>
            <person name="Lu X."/>
        </authorList>
    </citation>
    <scope>NUCLEOTIDE SEQUENCE</scope>
    <source>
        <strain evidence="9">NK1-12</strain>
    </source>
</reference>
<dbReference type="InterPro" id="IPR016032">
    <property type="entry name" value="Sig_transdc_resp-reg_C-effctor"/>
</dbReference>
<dbReference type="SUPFAM" id="SSF47226">
    <property type="entry name" value="Histidine-containing phosphotransfer domain, HPT domain"/>
    <property type="match status" value="1"/>
</dbReference>
<dbReference type="InterPro" id="IPR008207">
    <property type="entry name" value="Sig_transdc_His_kin_Hpt_dom"/>
</dbReference>
<evidence type="ECO:0000259" key="8">
    <source>
        <dbReference type="PROSITE" id="PS51755"/>
    </source>
</evidence>
<dbReference type="SMART" id="SM00448">
    <property type="entry name" value="REC"/>
    <property type="match status" value="2"/>
</dbReference>
<name>A0AA96WP04_9CYAN</name>
<feature type="region of interest" description="Disordered" evidence="5">
    <location>
        <begin position="222"/>
        <end position="257"/>
    </location>
</feature>
<evidence type="ECO:0000256" key="2">
    <source>
        <dbReference type="PROSITE-ProRule" id="PRU00110"/>
    </source>
</evidence>
<sequence>MKILAVEDDVWMASALADTLTQQNYTVEIAADGQAGWELAIGTDYDLILLDITLPRLDGITLCRKLRQEGDQTPILLLTAKDTQSDKVMGLDAGADDYLAKPFDFQELLARVRALLRRGNSALPPVLEWGNLRLDPSLCEVTCNGETLHLTRKEYGLLELFLRNQHRIFSPSAIIERLWAFENSPRESTIKSHVKALRQKLKAAGMDPDCIETVYGLGYRLKPSEEDSQENSRKNSRKNAQENRQSDRSAEATPNDVEQKITAAVMQARDAFKAQIGARLTVLQQTAEALAQSNLSETLRNQAEQEAHKLAGTLGTFGLAEASGLAEAIEDLLQSRPLTQQNADSLQQLVTRLYRELEQSPPASISLPAPPDPATGELPLLLIISQDEQMAEQWLKEASQGMRVEVIFPPIAAGMNGPELNPIVLKKPDAILLDLDAGERKQDSLQLLSALSKQLPSVPVLAWTEQDNLSDRLEVVRRGGHGFLHPSMPIAQGIEHIAQVLQPVHADEAEILVVDDDPVVLNTVRALLQPWGMQITTLDTPQQFWEVLNNVSPDLLILDVQMPDINGIELCQVIRADPQWSKLPVLFLTAHTDTNTVHQVFIAKADDCVSKASMGAKLVPRVLSCLERSF</sequence>
<feature type="domain" description="HPt" evidence="7">
    <location>
        <begin position="268"/>
        <end position="367"/>
    </location>
</feature>
<feature type="domain" description="Response regulatory" evidence="6">
    <location>
        <begin position="381"/>
        <end position="501"/>
    </location>
</feature>
<dbReference type="InterPro" id="IPR001867">
    <property type="entry name" value="OmpR/PhoB-type_DNA-bd"/>
</dbReference>
<dbReference type="AlphaFoldDB" id="A0AA96WP04"/>
<dbReference type="Pfam" id="PF00486">
    <property type="entry name" value="Trans_reg_C"/>
    <property type="match status" value="1"/>
</dbReference>
<feature type="domain" description="OmpR/PhoB-type" evidence="8">
    <location>
        <begin position="124"/>
        <end position="223"/>
    </location>
</feature>
<accession>A0AA96WP04</accession>
<dbReference type="SMART" id="SM00862">
    <property type="entry name" value="Trans_reg_C"/>
    <property type="match status" value="1"/>
</dbReference>
<dbReference type="InterPro" id="IPR036388">
    <property type="entry name" value="WH-like_DNA-bd_sf"/>
</dbReference>
<dbReference type="Gene3D" id="6.10.250.690">
    <property type="match status" value="1"/>
</dbReference>
<gene>
    <name evidence="9" type="ORF">HJG54_24025</name>
</gene>
<feature type="domain" description="Response regulatory" evidence="6">
    <location>
        <begin position="510"/>
        <end position="626"/>
    </location>
</feature>
<evidence type="ECO:0000256" key="5">
    <source>
        <dbReference type="SAM" id="MobiDB-lite"/>
    </source>
</evidence>
<dbReference type="InterPro" id="IPR001789">
    <property type="entry name" value="Sig_transdc_resp-reg_receiver"/>
</dbReference>
<dbReference type="Gene3D" id="1.20.120.160">
    <property type="entry name" value="HPT domain"/>
    <property type="match status" value="1"/>
</dbReference>
<dbReference type="EMBL" id="CP053586">
    <property type="protein sequence ID" value="WNZ25601.1"/>
    <property type="molecule type" value="Genomic_DNA"/>
</dbReference>
<dbReference type="SUPFAM" id="SSF52172">
    <property type="entry name" value="CheY-like"/>
    <property type="match status" value="3"/>
</dbReference>
<dbReference type="CDD" id="cd00156">
    <property type="entry name" value="REC"/>
    <property type="match status" value="1"/>
</dbReference>
<dbReference type="PROSITE" id="PS51755">
    <property type="entry name" value="OMPR_PHOB"/>
    <property type="match status" value="1"/>
</dbReference>
<evidence type="ECO:0000256" key="4">
    <source>
        <dbReference type="PROSITE-ProRule" id="PRU01091"/>
    </source>
</evidence>
<dbReference type="GO" id="GO:0032993">
    <property type="term" value="C:protein-DNA complex"/>
    <property type="evidence" value="ECO:0007669"/>
    <property type="project" value="TreeGrafter"/>
</dbReference>
<feature type="DNA-binding region" description="OmpR/PhoB-type" evidence="4">
    <location>
        <begin position="124"/>
        <end position="223"/>
    </location>
</feature>
<feature type="modified residue" description="4-aspartylphosphate" evidence="3">
    <location>
        <position position="434"/>
    </location>
</feature>
<dbReference type="GO" id="GO:0005829">
    <property type="term" value="C:cytosol"/>
    <property type="evidence" value="ECO:0007669"/>
    <property type="project" value="TreeGrafter"/>
</dbReference>
<evidence type="ECO:0000313" key="9">
    <source>
        <dbReference type="EMBL" id="WNZ25601.1"/>
    </source>
</evidence>
<protein>
    <submittedName>
        <fullName evidence="9">Response regulator</fullName>
    </submittedName>
</protein>
<dbReference type="GO" id="GO:0000156">
    <property type="term" value="F:phosphorelay response regulator activity"/>
    <property type="evidence" value="ECO:0007669"/>
    <property type="project" value="TreeGrafter"/>
</dbReference>
<dbReference type="InterPro" id="IPR011006">
    <property type="entry name" value="CheY-like_superfamily"/>
</dbReference>
<feature type="modified residue" description="4-aspartylphosphate" evidence="3">
    <location>
        <position position="51"/>
    </location>
</feature>
<dbReference type="Pfam" id="PF00072">
    <property type="entry name" value="Response_reg"/>
    <property type="match status" value="2"/>
</dbReference>
<organism evidence="9">
    <name type="scientific">Leptolyngbya sp. NK1-12</name>
    <dbReference type="NCBI Taxonomy" id="2547451"/>
    <lineage>
        <taxon>Bacteria</taxon>
        <taxon>Bacillati</taxon>
        <taxon>Cyanobacteriota</taxon>
        <taxon>Cyanophyceae</taxon>
        <taxon>Leptolyngbyales</taxon>
        <taxon>Leptolyngbyaceae</taxon>
        <taxon>Leptolyngbya group</taxon>
        <taxon>Leptolyngbya</taxon>
    </lineage>
</organism>
<feature type="domain" description="Response regulatory" evidence="6">
    <location>
        <begin position="2"/>
        <end position="116"/>
    </location>
</feature>
<dbReference type="PANTHER" id="PTHR48111">
    <property type="entry name" value="REGULATOR OF RPOS"/>
    <property type="match status" value="1"/>
</dbReference>
<dbReference type="GO" id="GO:0006355">
    <property type="term" value="P:regulation of DNA-templated transcription"/>
    <property type="evidence" value="ECO:0007669"/>
    <property type="project" value="InterPro"/>
</dbReference>
<dbReference type="InterPro" id="IPR039420">
    <property type="entry name" value="WalR-like"/>
</dbReference>
<dbReference type="Gene3D" id="3.40.50.2300">
    <property type="match status" value="3"/>
</dbReference>
<evidence type="ECO:0000259" key="6">
    <source>
        <dbReference type="PROSITE" id="PS50110"/>
    </source>
</evidence>
<feature type="modified residue" description="Phosphohistidine" evidence="2">
    <location>
        <position position="308"/>
    </location>
</feature>
<proteinExistence type="predicted"/>
<evidence type="ECO:0000256" key="3">
    <source>
        <dbReference type="PROSITE-ProRule" id="PRU00169"/>
    </source>
</evidence>
<dbReference type="InterPro" id="IPR036641">
    <property type="entry name" value="HPT_dom_sf"/>
</dbReference>
<evidence type="ECO:0000259" key="7">
    <source>
        <dbReference type="PROSITE" id="PS50894"/>
    </source>
</evidence>
<keyword evidence="1 4" id="KW-0238">DNA-binding</keyword>
<feature type="compositionally biased region" description="Basic and acidic residues" evidence="5">
    <location>
        <begin position="222"/>
        <end position="250"/>
    </location>
</feature>
<dbReference type="PANTHER" id="PTHR48111:SF15">
    <property type="entry name" value="OMPR SUBFAMILY"/>
    <property type="match status" value="1"/>
</dbReference>
<keyword evidence="3" id="KW-0597">Phosphoprotein</keyword>
<dbReference type="SUPFAM" id="SSF46894">
    <property type="entry name" value="C-terminal effector domain of the bipartite response regulators"/>
    <property type="match status" value="1"/>
</dbReference>
<dbReference type="Gene3D" id="1.10.10.10">
    <property type="entry name" value="Winged helix-like DNA-binding domain superfamily/Winged helix DNA-binding domain"/>
    <property type="match status" value="1"/>
</dbReference>
<evidence type="ECO:0000256" key="1">
    <source>
        <dbReference type="ARBA" id="ARBA00023125"/>
    </source>
</evidence>
<dbReference type="CDD" id="cd00383">
    <property type="entry name" value="trans_reg_C"/>
    <property type="match status" value="1"/>
</dbReference>
<dbReference type="GO" id="GO:0000976">
    <property type="term" value="F:transcription cis-regulatory region binding"/>
    <property type="evidence" value="ECO:0007669"/>
    <property type="project" value="TreeGrafter"/>
</dbReference>
<dbReference type="PROSITE" id="PS50894">
    <property type="entry name" value="HPT"/>
    <property type="match status" value="1"/>
</dbReference>
<dbReference type="RefSeq" id="WP_316431755.1">
    <property type="nucleotide sequence ID" value="NZ_CP053586.1"/>
</dbReference>